<organism evidence="1 2">
    <name type="scientific">Adonisia turfae CCMR0081</name>
    <dbReference type="NCBI Taxonomy" id="2292702"/>
    <lineage>
        <taxon>Bacteria</taxon>
        <taxon>Bacillati</taxon>
        <taxon>Cyanobacteriota</taxon>
        <taxon>Adonisia</taxon>
        <taxon>Adonisia turfae</taxon>
    </lineage>
</organism>
<name>A0A6M0RGK9_9CYAN</name>
<sequence length="137" mass="15700">MKFRHTLETSASPEKIWAIWTDVEHWSIWDTELRDAHLNGPFELGAIGRLTPKRGRASTFRISQFNSGNSYTFTLRLPLCNLNVHRYLVSRVGRTYFTHEVSFRGLLAFIFGLLLGQQFKAVLPSVMDNVKSIAEAE</sequence>
<keyword evidence="2" id="KW-1185">Reference proteome</keyword>
<accession>A0A6M0RGK9</accession>
<dbReference type="Pfam" id="PF10604">
    <property type="entry name" value="Polyketide_cyc2"/>
    <property type="match status" value="1"/>
</dbReference>
<dbReference type="Proteomes" id="UP000481033">
    <property type="component" value="Unassembled WGS sequence"/>
</dbReference>
<dbReference type="Gene3D" id="3.30.530.20">
    <property type="match status" value="1"/>
</dbReference>
<comment type="caution">
    <text evidence="1">The sequence shown here is derived from an EMBL/GenBank/DDBJ whole genome shotgun (WGS) entry which is preliminary data.</text>
</comment>
<proteinExistence type="predicted"/>
<dbReference type="RefSeq" id="WP_163671517.1">
    <property type="nucleotide sequence ID" value="NZ_QXHD01000004.1"/>
</dbReference>
<dbReference type="InterPro" id="IPR019587">
    <property type="entry name" value="Polyketide_cyclase/dehydratase"/>
</dbReference>
<dbReference type="EMBL" id="QXHD01000004">
    <property type="protein sequence ID" value="NEZ55417.1"/>
    <property type="molecule type" value="Genomic_DNA"/>
</dbReference>
<reference evidence="1 2" key="1">
    <citation type="journal article" date="2020" name="Microb. Ecol.">
        <title>Ecogenomics of the Marine Benthic Filamentous Cyanobacterium Adonisia.</title>
        <authorList>
            <person name="Walter J.M."/>
            <person name="Coutinho F.H."/>
            <person name="Leomil L."/>
            <person name="Hargreaves P.I."/>
            <person name="Campeao M.E."/>
            <person name="Vieira V.V."/>
            <person name="Silva B.S."/>
            <person name="Fistarol G.O."/>
            <person name="Salomon P.S."/>
            <person name="Sawabe T."/>
            <person name="Mino S."/>
            <person name="Hosokawa M."/>
            <person name="Miyashita H."/>
            <person name="Maruyama F."/>
            <person name="van Verk M.C."/>
            <person name="Dutilh B.E."/>
            <person name="Thompson C.C."/>
            <person name="Thompson F.L."/>
        </authorList>
    </citation>
    <scope>NUCLEOTIDE SEQUENCE [LARGE SCALE GENOMIC DNA]</scope>
    <source>
        <strain evidence="1 2">CCMR0081</strain>
    </source>
</reference>
<evidence type="ECO:0000313" key="2">
    <source>
        <dbReference type="Proteomes" id="UP000481033"/>
    </source>
</evidence>
<dbReference type="SUPFAM" id="SSF55961">
    <property type="entry name" value="Bet v1-like"/>
    <property type="match status" value="1"/>
</dbReference>
<evidence type="ECO:0000313" key="1">
    <source>
        <dbReference type="EMBL" id="NEZ55417.1"/>
    </source>
</evidence>
<dbReference type="AlphaFoldDB" id="A0A6M0RGK9"/>
<protein>
    <submittedName>
        <fullName evidence="1">Polyketide cyclase</fullName>
    </submittedName>
</protein>
<gene>
    <name evidence="1" type="ORF">DXZ20_06950</name>
</gene>
<dbReference type="InterPro" id="IPR023393">
    <property type="entry name" value="START-like_dom_sf"/>
</dbReference>